<reference evidence="2 3" key="2">
    <citation type="submission" date="2024-05" db="EMBL/GenBank/DDBJ databases">
        <authorList>
            <person name="Chen Y."/>
            <person name="Shah S."/>
            <person name="Dougan E. K."/>
            <person name="Thang M."/>
            <person name="Chan C."/>
        </authorList>
    </citation>
    <scope>NUCLEOTIDE SEQUENCE [LARGE SCALE GENOMIC DNA]</scope>
</reference>
<dbReference type="OrthoDB" id="407777at2759"/>
<evidence type="ECO:0000313" key="2">
    <source>
        <dbReference type="EMBL" id="CAL4785293.1"/>
    </source>
</evidence>
<dbReference type="AlphaFoldDB" id="A0A9P1CV57"/>
<keyword evidence="3" id="KW-1185">Reference proteome</keyword>
<dbReference type="EMBL" id="CAMXCT010002408">
    <property type="protein sequence ID" value="CAI3997981.1"/>
    <property type="molecule type" value="Genomic_DNA"/>
</dbReference>
<dbReference type="EMBL" id="CAMXCT030002408">
    <property type="protein sequence ID" value="CAL4785293.1"/>
    <property type="molecule type" value="Genomic_DNA"/>
</dbReference>
<dbReference type="Proteomes" id="UP001152797">
    <property type="component" value="Unassembled WGS sequence"/>
</dbReference>
<protein>
    <submittedName>
        <fullName evidence="1">Uncharacterized protein</fullName>
    </submittedName>
</protein>
<evidence type="ECO:0000313" key="1">
    <source>
        <dbReference type="EMBL" id="CAI3997981.1"/>
    </source>
</evidence>
<accession>A0A9P1CV57</accession>
<evidence type="ECO:0000313" key="3">
    <source>
        <dbReference type="Proteomes" id="UP001152797"/>
    </source>
</evidence>
<name>A0A9P1CV57_9DINO</name>
<proteinExistence type="predicted"/>
<comment type="caution">
    <text evidence="1">The sequence shown here is derived from an EMBL/GenBank/DDBJ whole genome shotgun (WGS) entry which is preliminary data.</text>
</comment>
<organism evidence="1">
    <name type="scientific">Cladocopium goreaui</name>
    <dbReference type="NCBI Taxonomy" id="2562237"/>
    <lineage>
        <taxon>Eukaryota</taxon>
        <taxon>Sar</taxon>
        <taxon>Alveolata</taxon>
        <taxon>Dinophyceae</taxon>
        <taxon>Suessiales</taxon>
        <taxon>Symbiodiniaceae</taxon>
        <taxon>Cladocopium</taxon>
    </lineage>
</organism>
<gene>
    <name evidence="1" type="ORF">C1SCF055_LOCUS24316</name>
</gene>
<dbReference type="EMBL" id="CAMXCT020002408">
    <property type="protein sequence ID" value="CAL1151356.1"/>
    <property type="molecule type" value="Genomic_DNA"/>
</dbReference>
<reference evidence="1" key="1">
    <citation type="submission" date="2022-10" db="EMBL/GenBank/DDBJ databases">
        <authorList>
            <person name="Chen Y."/>
            <person name="Dougan E. K."/>
            <person name="Chan C."/>
            <person name="Rhodes N."/>
            <person name="Thang M."/>
        </authorList>
    </citation>
    <scope>NUCLEOTIDE SEQUENCE</scope>
</reference>
<sequence>MAKEYPTCIFPDILDLVSDPPKKDNWVPANLKLVNAASCVKHNGECRLKLEETELGVVGAPCVLFSAYGLREGFATKNVDVKHAHDVSMKFQQSTPVSVHENVPNYDEARLCPRQFGHPNRRLRVWRILFDKETKKWSADRSLGELANLILAPIETKPELDFNAYLWASPNELEGKAVKEEDLTRTQQKHLRLFREARPDKSLYDLSANPMKRCRTETVDNCLPCLTTSSQLWSEKAKRLMLGKEQLHALGFPCSTRGAAAARTDAVGVDYLSEAALRSISGNGMSLPCAGFILLMTVLCVSDRC</sequence>